<dbReference type="Pfam" id="PF04135">
    <property type="entry name" value="Nop10p"/>
    <property type="match status" value="1"/>
</dbReference>
<accession>A0A5C3R190</accession>
<dbReference type="PANTHER" id="PTHR13305">
    <property type="entry name" value="RIBOSOME BIOGENESIS PROTEIN NOP10"/>
    <property type="match status" value="1"/>
</dbReference>
<evidence type="ECO:0000256" key="3">
    <source>
        <dbReference type="ARBA" id="ARBA00021838"/>
    </source>
</evidence>
<dbReference type="GO" id="GO:0031118">
    <property type="term" value="P:rRNA pseudouridine synthesis"/>
    <property type="evidence" value="ECO:0007669"/>
    <property type="project" value="TreeGrafter"/>
</dbReference>
<dbReference type="GO" id="GO:0070034">
    <property type="term" value="F:telomerase RNA binding"/>
    <property type="evidence" value="ECO:0007669"/>
    <property type="project" value="TreeGrafter"/>
</dbReference>
<reference evidence="11 12" key="1">
    <citation type="journal article" date="2019" name="Nat. Ecol. Evol.">
        <title>Megaphylogeny resolves global patterns of mushroom evolution.</title>
        <authorList>
            <person name="Varga T."/>
            <person name="Krizsan K."/>
            <person name="Foldi C."/>
            <person name="Dima B."/>
            <person name="Sanchez-Garcia M."/>
            <person name="Sanchez-Ramirez S."/>
            <person name="Szollosi G.J."/>
            <person name="Szarkandi J.G."/>
            <person name="Papp V."/>
            <person name="Albert L."/>
            <person name="Andreopoulos W."/>
            <person name="Angelini C."/>
            <person name="Antonin V."/>
            <person name="Barry K.W."/>
            <person name="Bougher N.L."/>
            <person name="Buchanan P."/>
            <person name="Buyck B."/>
            <person name="Bense V."/>
            <person name="Catcheside P."/>
            <person name="Chovatia M."/>
            <person name="Cooper J."/>
            <person name="Damon W."/>
            <person name="Desjardin D."/>
            <person name="Finy P."/>
            <person name="Geml J."/>
            <person name="Haridas S."/>
            <person name="Hughes K."/>
            <person name="Justo A."/>
            <person name="Karasinski D."/>
            <person name="Kautmanova I."/>
            <person name="Kiss B."/>
            <person name="Kocsube S."/>
            <person name="Kotiranta H."/>
            <person name="LaButti K.M."/>
            <person name="Lechner B.E."/>
            <person name="Liimatainen K."/>
            <person name="Lipzen A."/>
            <person name="Lukacs Z."/>
            <person name="Mihaltcheva S."/>
            <person name="Morgado L.N."/>
            <person name="Niskanen T."/>
            <person name="Noordeloos M.E."/>
            <person name="Ohm R.A."/>
            <person name="Ortiz-Santana B."/>
            <person name="Ovrebo C."/>
            <person name="Racz N."/>
            <person name="Riley R."/>
            <person name="Savchenko A."/>
            <person name="Shiryaev A."/>
            <person name="Soop K."/>
            <person name="Spirin V."/>
            <person name="Szebenyi C."/>
            <person name="Tomsovsky M."/>
            <person name="Tulloss R.E."/>
            <person name="Uehling J."/>
            <person name="Grigoriev I.V."/>
            <person name="Vagvolgyi C."/>
            <person name="Papp T."/>
            <person name="Martin F.M."/>
            <person name="Miettinen O."/>
            <person name="Hibbett D.S."/>
            <person name="Nagy L.G."/>
        </authorList>
    </citation>
    <scope>NUCLEOTIDE SEQUENCE [LARGE SCALE GENOMIC DNA]</scope>
    <source>
        <strain evidence="11 12">CBS 309.79</strain>
    </source>
</reference>
<evidence type="ECO:0000256" key="1">
    <source>
        <dbReference type="ARBA" id="ARBA00004604"/>
    </source>
</evidence>
<evidence type="ECO:0000256" key="6">
    <source>
        <dbReference type="ARBA" id="ARBA00023242"/>
    </source>
</evidence>
<dbReference type="AlphaFoldDB" id="A0A5C3R190"/>
<organism evidence="11 12">
    <name type="scientific">Pterulicium gracile</name>
    <dbReference type="NCBI Taxonomy" id="1884261"/>
    <lineage>
        <taxon>Eukaryota</taxon>
        <taxon>Fungi</taxon>
        <taxon>Dikarya</taxon>
        <taxon>Basidiomycota</taxon>
        <taxon>Agaricomycotina</taxon>
        <taxon>Agaricomycetes</taxon>
        <taxon>Agaricomycetidae</taxon>
        <taxon>Agaricales</taxon>
        <taxon>Pleurotineae</taxon>
        <taxon>Pterulaceae</taxon>
        <taxon>Pterulicium</taxon>
    </lineage>
</organism>
<dbReference type="EMBL" id="ML178814">
    <property type="protein sequence ID" value="TFL06850.1"/>
    <property type="molecule type" value="Genomic_DNA"/>
</dbReference>
<dbReference type="STRING" id="1884261.A0A5C3R190"/>
<dbReference type="GO" id="GO:1904874">
    <property type="term" value="P:positive regulation of telomerase RNA localization to Cajal body"/>
    <property type="evidence" value="ECO:0007669"/>
    <property type="project" value="TreeGrafter"/>
</dbReference>
<dbReference type="InterPro" id="IPR036756">
    <property type="entry name" value="H/ACA_rnp_Nop10_sf"/>
</dbReference>
<gene>
    <name evidence="11" type="ORF">BDV98DRAFT_556794</name>
</gene>
<proteinExistence type="inferred from homology"/>
<keyword evidence="12" id="KW-1185">Reference proteome</keyword>
<dbReference type="PANTHER" id="PTHR13305:SF0">
    <property type="entry name" value="H_ACA RIBONUCLEOPROTEIN COMPLEX SUBUNIT 3"/>
    <property type="match status" value="1"/>
</dbReference>
<keyword evidence="4" id="KW-0690">Ribosome biogenesis</keyword>
<keyword evidence="5" id="KW-0698">rRNA processing</keyword>
<evidence type="ECO:0000256" key="2">
    <source>
        <dbReference type="ARBA" id="ARBA00009462"/>
    </source>
</evidence>
<evidence type="ECO:0000313" key="12">
    <source>
        <dbReference type="Proteomes" id="UP000305067"/>
    </source>
</evidence>
<comment type="subcellular location">
    <subcellularLocation>
        <location evidence="1">Nucleus</location>
        <location evidence="1">Nucleolus</location>
    </subcellularLocation>
</comment>
<dbReference type="OrthoDB" id="13807at2759"/>
<protein>
    <recommendedName>
        <fullName evidence="3">H/ACA ribonucleoprotein complex subunit NOP10</fullName>
    </recommendedName>
    <alternativeName>
        <fullName evidence="8">Nucleolar protein 10</fullName>
    </alternativeName>
    <alternativeName>
        <fullName evidence="9">Nucleolar protein family A member 3</fullName>
    </alternativeName>
    <alternativeName>
        <fullName evidence="10">snoRNP protein NOP10</fullName>
    </alternativeName>
</protein>
<evidence type="ECO:0000313" key="11">
    <source>
        <dbReference type="EMBL" id="TFL06850.1"/>
    </source>
</evidence>
<evidence type="ECO:0000256" key="5">
    <source>
        <dbReference type="ARBA" id="ARBA00022552"/>
    </source>
</evidence>
<keyword evidence="7" id="KW-0687">Ribonucleoprotein</keyword>
<evidence type="ECO:0000256" key="10">
    <source>
        <dbReference type="ARBA" id="ARBA00032266"/>
    </source>
</evidence>
<evidence type="ECO:0000256" key="4">
    <source>
        <dbReference type="ARBA" id="ARBA00022517"/>
    </source>
</evidence>
<dbReference type="GO" id="GO:0030515">
    <property type="term" value="F:snoRNA binding"/>
    <property type="evidence" value="ECO:0007669"/>
    <property type="project" value="InterPro"/>
</dbReference>
<evidence type="ECO:0000256" key="9">
    <source>
        <dbReference type="ARBA" id="ARBA00031779"/>
    </source>
</evidence>
<dbReference type="InterPro" id="IPR007264">
    <property type="entry name" value="H/ACA_rnp_Nop10"/>
</dbReference>
<name>A0A5C3R190_9AGAR</name>
<dbReference type="Proteomes" id="UP000305067">
    <property type="component" value="Unassembled WGS sequence"/>
</dbReference>
<dbReference type="FunFam" id="4.10.80.300:FF:000001">
    <property type="entry name" value="H/ACA ribonucleoprotein complex subunit 3"/>
    <property type="match status" value="1"/>
</dbReference>
<sequence length="64" mass="7526">MHLMYTMDEQGNRVYTLKKTTDAGRITKSAHPARFSPDDKFSKHRYVLKKRYNVLLTQLPAKPM</sequence>
<dbReference type="Gene3D" id="4.10.80.300">
    <property type="match status" value="1"/>
</dbReference>
<dbReference type="GO" id="GO:0031120">
    <property type="term" value="P:snRNA pseudouridine synthesis"/>
    <property type="evidence" value="ECO:0007669"/>
    <property type="project" value="TreeGrafter"/>
</dbReference>
<evidence type="ECO:0000256" key="7">
    <source>
        <dbReference type="ARBA" id="ARBA00023274"/>
    </source>
</evidence>
<dbReference type="GO" id="GO:0031429">
    <property type="term" value="C:box H/ACA snoRNP complex"/>
    <property type="evidence" value="ECO:0007669"/>
    <property type="project" value="TreeGrafter"/>
</dbReference>
<comment type="similarity">
    <text evidence="2">Belongs to the NOP10 family.</text>
</comment>
<evidence type="ECO:0000256" key="8">
    <source>
        <dbReference type="ARBA" id="ARBA00030185"/>
    </source>
</evidence>
<keyword evidence="6" id="KW-0539">Nucleus</keyword>
<dbReference type="SUPFAM" id="SSF144210">
    <property type="entry name" value="Nop10-like SnoRNP"/>
    <property type="match status" value="1"/>
</dbReference>